<reference evidence="4 5" key="1">
    <citation type="submission" date="2017-03" db="EMBL/GenBank/DDBJ databases">
        <title>Genome sequence of Clostridium hungatei DSM 14427.</title>
        <authorList>
            <person name="Poehlein A."/>
            <person name="Daniel R."/>
        </authorList>
    </citation>
    <scope>NUCLEOTIDE SEQUENCE [LARGE SCALE GENOMIC DNA]</scope>
    <source>
        <strain evidence="4 5">DSM 14427</strain>
    </source>
</reference>
<evidence type="ECO:0000313" key="4">
    <source>
        <dbReference type="EMBL" id="OPX45051.1"/>
    </source>
</evidence>
<feature type="chain" id="PRO_5013296837" evidence="2">
    <location>
        <begin position="22"/>
        <end position="232"/>
    </location>
</feature>
<evidence type="ECO:0000256" key="1">
    <source>
        <dbReference type="ARBA" id="ARBA00022729"/>
    </source>
</evidence>
<proteinExistence type="predicted"/>
<dbReference type="InterPro" id="IPR029050">
    <property type="entry name" value="Immunoprotect_excell_Ig-like"/>
</dbReference>
<dbReference type="STRING" id="48256.CLHUN_12830"/>
<comment type="caution">
    <text evidence="4">The sequence shown here is derived from an EMBL/GenBank/DDBJ whole genome shotgun (WGS) entry which is preliminary data.</text>
</comment>
<dbReference type="EMBL" id="MZGX01000006">
    <property type="protein sequence ID" value="OPX45051.1"/>
    <property type="molecule type" value="Genomic_DNA"/>
</dbReference>
<dbReference type="Pfam" id="PF11611">
    <property type="entry name" value="DUF4352"/>
    <property type="match status" value="1"/>
</dbReference>
<dbReference type="Gene3D" id="2.60.40.1240">
    <property type="match status" value="1"/>
</dbReference>
<evidence type="ECO:0000256" key="2">
    <source>
        <dbReference type="SAM" id="SignalP"/>
    </source>
</evidence>
<sequence length="232" mass="25183">MKKFIAGLIIGALLTGSISFAASNLTAVKSAFATSINGKTVKQDVVTINGEYYSSLKQLAGNLGIKYKVDTKGKKLILGEAPAVNTNSRNNPAPVGKTQTLTSQAYTADITVKEIVRGDKVKNLITKTEIKDLKLEAGYEYLFAKVKFHIKNTDENRAIFVFNASFLLVSEKGSTYESIKSSELPAETLNSALFKGQSAEGWVIFKVKTDDKKPLITYGGYDGAGSLWFKGF</sequence>
<organism evidence="4 5">
    <name type="scientific">Ruminiclostridium hungatei</name>
    <name type="common">Clostridium hungatei</name>
    <dbReference type="NCBI Taxonomy" id="48256"/>
    <lineage>
        <taxon>Bacteria</taxon>
        <taxon>Bacillati</taxon>
        <taxon>Bacillota</taxon>
        <taxon>Clostridia</taxon>
        <taxon>Eubacteriales</taxon>
        <taxon>Oscillospiraceae</taxon>
        <taxon>Ruminiclostridium</taxon>
    </lineage>
</organism>
<dbReference type="RefSeq" id="WP_165755679.1">
    <property type="nucleotide sequence ID" value="NZ_MZGX01000006.1"/>
</dbReference>
<dbReference type="Proteomes" id="UP000191554">
    <property type="component" value="Unassembled WGS sequence"/>
</dbReference>
<dbReference type="InterPro" id="IPR029051">
    <property type="entry name" value="DUF4352"/>
</dbReference>
<dbReference type="AlphaFoldDB" id="A0A1V4SP73"/>
<evidence type="ECO:0000313" key="5">
    <source>
        <dbReference type="Proteomes" id="UP000191554"/>
    </source>
</evidence>
<gene>
    <name evidence="4" type="ORF">CLHUN_12830</name>
</gene>
<keyword evidence="5" id="KW-1185">Reference proteome</keyword>
<protein>
    <submittedName>
        <fullName evidence="4">Telomeric repeat-binding factor 2</fullName>
    </submittedName>
</protein>
<feature type="domain" description="DUF4352" evidence="3">
    <location>
        <begin position="129"/>
        <end position="218"/>
    </location>
</feature>
<evidence type="ECO:0000259" key="3">
    <source>
        <dbReference type="Pfam" id="PF11611"/>
    </source>
</evidence>
<accession>A0A1V4SP73</accession>
<keyword evidence="1 2" id="KW-0732">Signal</keyword>
<feature type="signal peptide" evidence="2">
    <location>
        <begin position="1"/>
        <end position="21"/>
    </location>
</feature>
<name>A0A1V4SP73_RUMHU</name>